<dbReference type="HAMAP" id="MF_00386">
    <property type="entry name" value="UPF0161_YidD"/>
    <property type="match status" value="1"/>
</dbReference>
<comment type="function">
    <text evidence="1">Could be involved in insertion of integral membrane proteins into the membrane.</text>
</comment>
<protein>
    <recommendedName>
        <fullName evidence="1">Putative membrane protein insertion efficiency factor</fullName>
    </recommendedName>
</protein>
<dbReference type="OrthoDB" id="9801753at2"/>
<dbReference type="PANTHER" id="PTHR33383:SF1">
    <property type="entry name" value="MEMBRANE PROTEIN INSERTION EFFICIENCY FACTOR-RELATED"/>
    <property type="match status" value="1"/>
</dbReference>
<evidence type="ECO:0000256" key="2">
    <source>
        <dbReference type="SAM" id="MobiDB-lite"/>
    </source>
</evidence>
<accession>A0A562QNS1</accession>
<keyword evidence="4" id="KW-1185">Reference proteome</keyword>
<dbReference type="InterPro" id="IPR002696">
    <property type="entry name" value="Membr_insert_effic_factor_YidD"/>
</dbReference>
<evidence type="ECO:0000313" key="4">
    <source>
        <dbReference type="Proteomes" id="UP000316905"/>
    </source>
</evidence>
<feature type="region of interest" description="Disordered" evidence="2">
    <location>
        <begin position="62"/>
        <end position="81"/>
    </location>
</feature>
<dbReference type="EMBL" id="VLKY01000001">
    <property type="protein sequence ID" value="TWI58313.1"/>
    <property type="molecule type" value="Genomic_DNA"/>
</dbReference>
<dbReference type="Proteomes" id="UP000316905">
    <property type="component" value="Unassembled WGS sequence"/>
</dbReference>
<sequence length="81" mass="9174">MKKVLICLLRGYQIGISPLLGPRCRFYPSCSHYAIEALQIHGVVRGSWLSMRRLSRCHPFHPGGLDPVPPRMSKKNSHSAY</sequence>
<evidence type="ECO:0000256" key="1">
    <source>
        <dbReference type="HAMAP-Rule" id="MF_00386"/>
    </source>
</evidence>
<comment type="caution">
    <text evidence="3">The sequence shown here is derived from an EMBL/GenBank/DDBJ whole genome shotgun (WGS) entry which is preliminary data.</text>
</comment>
<organism evidence="3 4">
    <name type="scientific">Pseudomonas duriflava</name>
    <dbReference type="NCBI Taxonomy" id="459528"/>
    <lineage>
        <taxon>Bacteria</taxon>
        <taxon>Pseudomonadati</taxon>
        <taxon>Pseudomonadota</taxon>
        <taxon>Gammaproteobacteria</taxon>
        <taxon>Pseudomonadales</taxon>
        <taxon>Pseudomonadaceae</taxon>
        <taxon>Pseudomonas</taxon>
    </lineage>
</organism>
<dbReference type="NCBIfam" id="TIGR00278">
    <property type="entry name" value="membrane protein insertion efficiency factor YidD"/>
    <property type="match status" value="1"/>
</dbReference>
<keyword evidence="1" id="KW-0472">Membrane</keyword>
<dbReference type="GO" id="GO:0005886">
    <property type="term" value="C:plasma membrane"/>
    <property type="evidence" value="ECO:0007669"/>
    <property type="project" value="UniProtKB-SubCell"/>
</dbReference>
<name>A0A562QNS1_9PSED</name>
<evidence type="ECO:0000313" key="3">
    <source>
        <dbReference type="EMBL" id="TWI58313.1"/>
    </source>
</evidence>
<dbReference type="AlphaFoldDB" id="A0A562QNS1"/>
<comment type="subcellular location">
    <subcellularLocation>
        <location evidence="1">Cell membrane</location>
        <topology evidence="1">Peripheral membrane protein</topology>
        <orientation evidence="1">Cytoplasmic side</orientation>
    </subcellularLocation>
</comment>
<proteinExistence type="inferred from homology"/>
<comment type="similarity">
    <text evidence="1">Belongs to the UPF0161 family.</text>
</comment>
<dbReference type="PANTHER" id="PTHR33383">
    <property type="entry name" value="MEMBRANE PROTEIN INSERTION EFFICIENCY FACTOR-RELATED"/>
    <property type="match status" value="1"/>
</dbReference>
<feature type="compositionally biased region" description="Basic residues" evidence="2">
    <location>
        <begin position="72"/>
        <end position="81"/>
    </location>
</feature>
<gene>
    <name evidence="3" type="ORF">IQ22_00017</name>
</gene>
<keyword evidence="1" id="KW-1003">Cell membrane</keyword>
<dbReference type="SMART" id="SM01234">
    <property type="entry name" value="Haemolytic"/>
    <property type="match status" value="1"/>
</dbReference>
<dbReference type="RefSeq" id="WP_145136184.1">
    <property type="nucleotide sequence ID" value="NZ_VLKY01000001.1"/>
</dbReference>
<reference evidence="3 4" key="1">
    <citation type="journal article" date="2015" name="Stand. Genomic Sci.">
        <title>Genomic Encyclopedia of Bacterial and Archaeal Type Strains, Phase III: the genomes of soil and plant-associated and newly described type strains.</title>
        <authorList>
            <person name="Whitman W.B."/>
            <person name="Woyke T."/>
            <person name="Klenk H.P."/>
            <person name="Zhou Y."/>
            <person name="Lilburn T.G."/>
            <person name="Beck B.J."/>
            <person name="De Vos P."/>
            <person name="Vandamme P."/>
            <person name="Eisen J.A."/>
            <person name="Garrity G."/>
            <person name="Hugenholtz P."/>
            <person name="Kyrpides N.C."/>
        </authorList>
    </citation>
    <scope>NUCLEOTIDE SEQUENCE [LARGE SCALE GENOMIC DNA]</scope>
    <source>
        <strain evidence="3 4">CGMCC 1.6858</strain>
    </source>
</reference>
<dbReference type="Pfam" id="PF01809">
    <property type="entry name" value="YidD"/>
    <property type="match status" value="1"/>
</dbReference>